<dbReference type="Pfam" id="PF03747">
    <property type="entry name" value="ADP_ribosyl_GH"/>
    <property type="match status" value="1"/>
</dbReference>
<dbReference type="PANTHER" id="PTHR16222">
    <property type="entry name" value="ADP-RIBOSYLGLYCOHYDROLASE"/>
    <property type="match status" value="1"/>
</dbReference>
<sequence>MDAPSPLSRIRGSLLGAAVAEAAALAGVVDSPSAAEMPDGAPRPLGPAGQLTLFTADALTEAIEWANSGVHADEAACVWLASLRWASAQGVPMSPSAPAGQPRWLDAQDGVDVPAAVRPSWIRSLAGGEMGSPSRPLGMEFTDGGAAAHAAPYGLIPHVPASAVVRMSADGASLTHGAPVAVQAAVAVSALAHYLVLGADCRTAAESARAQIASLRSPDARVLTALDRQDGGAPELPGAEHRPDRRAADAAYTLAAAVGAILAGESARESGDSPEAAFAAAVALAAAEGSDAAAIAGALLGVRWGRESVPSAWAASTAGTTAALGIADRLADVTGP</sequence>
<gene>
    <name evidence="1" type="ORF">JJE72_13365</name>
</gene>
<name>A0ABS1K4M7_9MICC</name>
<dbReference type="InterPro" id="IPR050792">
    <property type="entry name" value="ADP-ribosylglycohydrolase"/>
</dbReference>
<accession>A0ABS1K4M7</accession>
<protein>
    <submittedName>
        <fullName evidence="1">ADP-ribosylglycohydrolase family protein</fullName>
    </submittedName>
</protein>
<dbReference type="PANTHER" id="PTHR16222:SF12">
    <property type="entry name" value="ADP-RIBOSYLGLYCOHYDROLASE-RELATED"/>
    <property type="match status" value="1"/>
</dbReference>
<dbReference type="Proteomes" id="UP000639051">
    <property type="component" value="Unassembled WGS sequence"/>
</dbReference>
<organism evidence="1 2">
    <name type="scientific">Sinomonas cellulolyticus</name>
    <dbReference type="NCBI Taxonomy" id="2801916"/>
    <lineage>
        <taxon>Bacteria</taxon>
        <taxon>Bacillati</taxon>
        <taxon>Actinomycetota</taxon>
        <taxon>Actinomycetes</taxon>
        <taxon>Micrococcales</taxon>
        <taxon>Micrococcaceae</taxon>
        <taxon>Sinomonas</taxon>
    </lineage>
</organism>
<dbReference type="InterPro" id="IPR005502">
    <property type="entry name" value="Ribosyl_crysJ1"/>
</dbReference>
<comment type="caution">
    <text evidence="1">The sequence shown here is derived from an EMBL/GenBank/DDBJ whole genome shotgun (WGS) entry which is preliminary data.</text>
</comment>
<dbReference type="RefSeq" id="WP_189692865.1">
    <property type="nucleotide sequence ID" value="NZ_BNCM01000003.1"/>
</dbReference>
<dbReference type="SUPFAM" id="SSF101478">
    <property type="entry name" value="ADP-ribosylglycohydrolase"/>
    <property type="match status" value="1"/>
</dbReference>
<dbReference type="EMBL" id="JAERRC010000030">
    <property type="protein sequence ID" value="MBL0706480.1"/>
    <property type="molecule type" value="Genomic_DNA"/>
</dbReference>
<evidence type="ECO:0000313" key="2">
    <source>
        <dbReference type="Proteomes" id="UP000639051"/>
    </source>
</evidence>
<dbReference type="Gene3D" id="1.10.4080.10">
    <property type="entry name" value="ADP-ribosylation/Crystallin J1"/>
    <property type="match status" value="1"/>
</dbReference>
<keyword evidence="2" id="KW-1185">Reference proteome</keyword>
<evidence type="ECO:0000313" key="1">
    <source>
        <dbReference type="EMBL" id="MBL0706480.1"/>
    </source>
</evidence>
<reference evidence="1 2" key="1">
    <citation type="submission" date="2021-01" db="EMBL/GenBank/DDBJ databases">
        <title>Genome public.</title>
        <authorList>
            <person name="Liu C."/>
            <person name="Sun Q."/>
        </authorList>
    </citation>
    <scope>NUCLEOTIDE SEQUENCE [LARGE SCALE GENOMIC DNA]</scope>
    <source>
        <strain evidence="1 2">JC656</strain>
    </source>
</reference>
<dbReference type="InterPro" id="IPR036705">
    <property type="entry name" value="Ribosyl_crysJ1_sf"/>
</dbReference>
<proteinExistence type="predicted"/>